<evidence type="ECO:0000256" key="4">
    <source>
        <dbReference type="ARBA" id="ARBA00022525"/>
    </source>
</evidence>
<dbReference type="GO" id="GO:0005764">
    <property type="term" value="C:lysosome"/>
    <property type="evidence" value="ECO:0007669"/>
    <property type="project" value="UniProtKB-SubCell"/>
</dbReference>
<evidence type="ECO:0000256" key="5">
    <source>
        <dbReference type="ARBA" id="ARBA00022729"/>
    </source>
</evidence>
<dbReference type="PANTHER" id="PTHR46066:SF2">
    <property type="entry name" value="CHITINASE DOMAIN-CONTAINING PROTEIN 1"/>
    <property type="match status" value="1"/>
</dbReference>
<comment type="caution">
    <text evidence="9">The sequence shown here is derived from an EMBL/GenBank/DDBJ whole genome shotgun (WGS) entry which is preliminary data.</text>
</comment>
<evidence type="ECO:0000256" key="6">
    <source>
        <dbReference type="ARBA" id="ARBA00023228"/>
    </source>
</evidence>
<dbReference type="GO" id="GO:0070492">
    <property type="term" value="F:oligosaccharide binding"/>
    <property type="evidence" value="ECO:0007669"/>
    <property type="project" value="TreeGrafter"/>
</dbReference>
<evidence type="ECO:0000256" key="2">
    <source>
        <dbReference type="ARBA" id="ARBA00004613"/>
    </source>
</evidence>
<dbReference type="FunFam" id="3.10.50.10:FF:000002">
    <property type="entry name" value="Chitinase domain-containing protein 1"/>
    <property type="match status" value="1"/>
</dbReference>
<evidence type="ECO:0000313" key="10">
    <source>
        <dbReference type="Proteomes" id="UP000290809"/>
    </source>
</evidence>
<dbReference type="PANTHER" id="PTHR46066">
    <property type="entry name" value="CHITINASE DOMAIN-CONTAINING PROTEIN 1 FAMILY MEMBER"/>
    <property type="match status" value="1"/>
</dbReference>
<keyword evidence="4" id="KW-0964">Secreted</keyword>
<dbReference type="STRING" id="6184.A0A430Q7T3"/>
<evidence type="ECO:0000256" key="1">
    <source>
        <dbReference type="ARBA" id="ARBA00004371"/>
    </source>
</evidence>
<evidence type="ECO:0000313" key="9">
    <source>
        <dbReference type="EMBL" id="RTG83759.1"/>
    </source>
</evidence>
<evidence type="ECO:0000256" key="7">
    <source>
        <dbReference type="ARBA" id="ARBA00040976"/>
    </source>
</evidence>
<dbReference type="AlphaFoldDB" id="A0A430Q7T3"/>
<dbReference type="InterPro" id="IPR017853">
    <property type="entry name" value="GH"/>
</dbReference>
<keyword evidence="8" id="KW-0472">Membrane</keyword>
<keyword evidence="8" id="KW-1133">Transmembrane helix</keyword>
<dbReference type="GO" id="GO:0012505">
    <property type="term" value="C:endomembrane system"/>
    <property type="evidence" value="ECO:0007669"/>
    <property type="project" value="TreeGrafter"/>
</dbReference>
<protein>
    <recommendedName>
        <fullName evidence="7">Chitinase domain-containing protein 1</fullName>
    </recommendedName>
</protein>
<dbReference type="EMBL" id="QMKO01002361">
    <property type="protein sequence ID" value="RTG83759.1"/>
    <property type="molecule type" value="Genomic_DNA"/>
</dbReference>
<dbReference type="Gene3D" id="3.10.50.10">
    <property type="match status" value="1"/>
</dbReference>
<organism evidence="9 10">
    <name type="scientific">Schistosoma bovis</name>
    <name type="common">Blood fluke</name>
    <dbReference type="NCBI Taxonomy" id="6184"/>
    <lineage>
        <taxon>Eukaryota</taxon>
        <taxon>Metazoa</taxon>
        <taxon>Spiralia</taxon>
        <taxon>Lophotrochozoa</taxon>
        <taxon>Platyhelminthes</taxon>
        <taxon>Trematoda</taxon>
        <taxon>Digenea</taxon>
        <taxon>Strigeidida</taxon>
        <taxon>Schistosomatoidea</taxon>
        <taxon>Schistosomatidae</taxon>
        <taxon>Schistosoma</taxon>
    </lineage>
</organism>
<dbReference type="Proteomes" id="UP000290809">
    <property type="component" value="Unassembled WGS sequence"/>
</dbReference>
<dbReference type="Gene3D" id="3.20.20.80">
    <property type="entry name" value="Glycosidases"/>
    <property type="match status" value="1"/>
</dbReference>
<gene>
    <name evidence="9" type="ORF">DC041_0000243</name>
</gene>
<reference evidence="9 10" key="1">
    <citation type="journal article" date="2019" name="PLoS Pathog.">
        <title>Genome sequence of the bovine parasite Schistosoma bovis Tanzania.</title>
        <authorList>
            <person name="Oey H."/>
            <person name="Zakrzewski M."/>
            <person name="Gobert G."/>
            <person name="Gravermann K."/>
            <person name="Stoye J."/>
            <person name="Jones M."/>
            <person name="Mcmanus D."/>
            <person name="Krause L."/>
        </authorList>
    </citation>
    <scope>NUCLEOTIDE SEQUENCE [LARGE SCALE GENOMIC DNA]</scope>
    <source>
        <strain evidence="9 10">TAN1997</strain>
    </source>
</reference>
<keyword evidence="8" id="KW-0812">Transmembrane</keyword>
<dbReference type="InterPro" id="IPR029070">
    <property type="entry name" value="Chitinase_insertion_sf"/>
</dbReference>
<keyword evidence="10" id="KW-1185">Reference proteome</keyword>
<accession>A0A430Q7T3</accession>
<name>A0A430Q7T3_SCHBO</name>
<evidence type="ECO:0000256" key="8">
    <source>
        <dbReference type="SAM" id="Phobius"/>
    </source>
</evidence>
<dbReference type="SUPFAM" id="SSF51445">
    <property type="entry name" value="(Trans)glycosidases"/>
    <property type="match status" value="1"/>
</dbReference>
<feature type="transmembrane region" description="Helical" evidence="8">
    <location>
        <begin position="12"/>
        <end position="30"/>
    </location>
</feature>
<comment type="subcellular location">
    <subcellularLocation>
        <location evidence="1">Lysosome</location>
    </subcellularLocation>
    <subcellularLocation>
        <location evidence="2">Secreted</location>
    </subcellularLocation>
</comment>
<sequence>MGNRLQSYTSLGFILCIVKVILITLLRVTYSVSLEEYDEMVFMYSLTKTPQAYAVPTESIDIDLFLKSHSSYNKYTTSQKNLNATVLAYVTPWNKLGYEVAKIFGAKFNLIAPVWFEVQGEKKAYTVTGIPEINTEWLSEIRTVNPDVKIVPRFSFGPWEDRDYAATLKDVPKTDKCIRNVINILKKYNFDGAVIEIWAQFSGVELQSLIDFIVRLSDNLHSNGKLFVLVIPPPVYYEPGPNSPLSWVEECINRLVPKNSLNQAKLRKQILVGLNFYGIDYLPKKLIGEPIKGNDVIEIFEKYQPNFKWDKKWAEHSFSYKDKKSQDHLAFYPTLMSIAQRLQTILSRDSFFKLLTIPLTMAPVTLQMYLQDVTNCINNRNGRGLSHYLMCSDPHVYNSRLAVPDPENIAVSYLVSPWDEIVSAHVRCIWAMRNRDFEEAYACQIVLVKYPLKIIYQPVA</sequence>
<dbReference type="GO" id="GO:0005576">
    <property type="term" value="C:extracellular region"/>
    <property type="evidence" value="ECO:0007669"/>
    <property type="project" value="UniProtKB-SubCell"/>
</dbReference>
<comment type="similarity">
    <text evidence="3">Belongs to the glycosyl hydrolase 18 family.</text>
</comment>
<keyword evidence="5" id="KW-0732">Signal</keyword>
<proteinExistence type="inferred from homology"/>
<evidence type="ECO:0000256" key="3">
    <source>
        <dbReference type="ARBA" id="ARBA00009336"/>
    </source>
</evidence>
<keyword evidence="6" id="KW-0458">Lysosome</keyword>